<evidence type="ECO:0000256" key="1">
    <source>
        <dbReference type="ARBA" id="ARBA00004613"/>
    </source>
</evidence>
<accession>A0ABR4Z3N6</accession>
<dbReference type="PANTHER" id="PTHR38340">
    <property type="entry name" value="S-LAYER PROTEIN"/>
    <property type="match status" value="1"/>
</dbReference>
<keyword evidence="4" id="KW-1185">Reference proteome</keyword>
<protein>
    <submittedName>
        <fullName evidence="3">Calcium-binding protein</fullName>
    </submittedName>
</protein>
<proteinExistence type="predicted"/>
<dbReference type="InterPro" id="IPR028208">
    <property type="entry name" value="Effector_pro_NleD-like"/>
</dbReference>
<dbReference type="InterPro" id="IPR001343">
    <property type="entry name" value="Hemolysn_Ca-bd"/>
</dbReference>
<dbReference type="InterPro" id="IPR036689">
    <property type="entry name" value="ESAT-6-like_sf"/>
</dbReference>
<sequence>MAEGRWQLWHDAASLDDAARKWTTLADRVQATADRLIAESKNVVAEWQGQSAESYQAHRGRVVAEFDAAYDIAVKVSAGVQFIAASVRIAQGQLDQSWATVSHIPHSGSPSGAVRFEPRDDTEAELVRAAGIRATEIRAGLDSSLGGDRQTLIDATAQWQAISAAFEPITQNGADPFTLPEDIDTVGVITVGNKTYINTGAGNDEITIGDDPFSDGTLVTINGKSYVVPKGQEIVVRTGAGDDRVNVPAGTQVNFTVLGGSGADRIKTGAGADRVLGGRDDDEIETGAGRDAVLAGLGRDYVDGQGDDDLLSGGAGNDTVYGLGGNDRLLGGRGQDYLEGGTGDDTVVGGDGNDIMSGGRDNDALFGGAGNDTSYAGAGLDSTHGGTGIDTTYQESGDRSDAGTENIVTVQLSNEARFIAIEGSPEFVTRAEADLEMLRSSPAGQQMLTEMQRAHDNSGFLGIGRENLTITEYPDSDNSTAPIPHLGNNKIEYSPRMDSINDGPPVAILYHEMAHVYDYMTGNFDETPYTGADSLDHQQRQGERVAVGLPVDHDHDPNTPEIIDPDHRIELTENGLRRELGAPNRDHYR</sequence>
<keyword evidence="2" id="KW-0964">Secreted</keyword>
<dbReference type="PROSITE" id="PS00330">
    <property type="entry name" value="HEMOLYSIN_CALCIUM"/>
    <property type="match status" value="1"/>
</dbReference>
<dbReference type="InterPro" id="IPR050557">
    <property type="entry name" value="RTX_toxin/Mannuronan_C5-epim"/>
</dbReference>
<dbReference type="RefSeq" id="WP_043681959.1">
    <property type="nucleotide sequence ID" value="NZ_BDCI01000035.1"/>
</dbReference>
<dbReference type="SUPFAM" id="SSF140453">
    <property type="entry name" value="EsxAB dimer-like"/>
    <property type="match status" value="1"/>
</dbReference>
<dbReference type="Proteomes" id="UP000031364">
    <property type="component" value="Unassembled WGS sequence"/>
</dbReference>
<dbReference type="Pfam" id="PF00353">
    <property type="entry name" value="HemolysinCabind"/>
    <property type="match status" value="3"/>
</dbReference>
<dbReference type="InterPro" id="IPR038332">
    <property type="entry name" value="PPE_sf"/>
</dbReference>
<dbReference type="PRINTS" id="PR00313">
    <property type="entry name" value="CABNDNGRPT"/>
</dbReference>
<dbReference type="Pfam" id="PF14891">
    <property type="entry name" value="Peptidase_M91"/>
    <property type="match status" value="1"/>
</dbReference>
<gene>
    <name evidence="3" type="ORF">FG87_40225</name>
</gene>
<evidence type="ECO:0000313" key="4">
    <source>
        <dbReference type="Proteomes" id="UP000031364"/>
    </source>
</evidence>
<dbReference type="Gene3D" id="2.150.10.10">
    <property type="entry name" value="Serralysin-like metalloprotease, C-terminal"/>
    <property type="match status" value="2"/>
</dbReference>
<dbReference type="Gene3D" id="1.20.1260.20">
    <property type="entry name" value="PPE superfamily"/>
    <property type="match status" value="1"/>
</dbReference>
<evidence type="ECO:0000256" key="2">
    <source>
        <dbReference type="ARBA" id="ARBA00022525"/>
    </source>
</evidence>
<comment type="subcellular location">
    <subcellularLocation>
        <location evidence="1">Secreted</location>
    </subcellularLocation>
</comment>
<dbReference type="PANTHER" id="PTHR38340:SF1">
    <property type="entry name" value="S-LAYER PROTEIN"/>
    <property type="match status" value="1"/>
</dbReference>
<dbReference type="InterPro" id="IPR018511">
    <property type="entry name" value="Hemolysin-typ_Ca-bd_CS"/>
</dbReference>
<evidence type="ECO:0000313" key="3">
    <source>
        <dbReference type="EMBL" id="KIA59908.1"/>
    </source>
</evidence>
<name>A0ABR4Z3N6_9NOCA</name>
<dbReference type="SUPFAM" id="SSF51120">
    <property type="entry name" value="beta-Roll"/>
    <property type="match status" value="1"/>
</dbReference>
<comment type="caution">
    <text evidence="3">The sequence shown here is derived from an EMBL/GenBank/DDBJ whole genome shotgun (WGS) entry which is preliminary data.</text>
</comment>
<reference evidence="3 4" key="1">
    <citation type="journal article" date="2014" name="Int. J. Syst. Evol. Microbiol.">
        <title>Nocardia vulneris sp. nov., isolated from wounds of human patients in North America.</title>
        <authorList>
            <person name="Lasker B.A."/>
            <person name="Bell M."/>
            <person name="Klenk H.P."/>
            <person name="Sproer C."/>
            <person name="Schumann C."/>
            <person name="Schumann P."/>
            <person name="Brown J.M."/>
        </authorList>
    </citation>
    <scope>NUCLEOTIDE SEQUENCE [LARGE SCALE GENOMIC DNA]</scope>
    <source>
        <strain evidence="3 4">W9851</strain>
    </source>
</reference>
<dbReference type="InterPro" id="IPR011049">
    <property type="entry name" value="Serralysin-like_metalloprot_C"/>
</dbReference>
<dbReference type="EMBL" id="JNFP01000087">
    <property type="protein sequence ID" value="KIA59908.1"/>
    <property type="molecule type" value="Genomic_DNA"/>
</dbReference>
<organism evidence="3 4">
    <name type="scientific">Nocardia vulneris</name>
    <dbReference type="NCBI Taxonomy" id="1141657"/>
    <lineage>
        <taxon>Bacteria</taxon>
        <taxon>Bacillati</taxon>
        <taxon>Actinomycetota</taxon>
        <taxon>Actinomycetes</taxon>
        <taxon>Mycobacteriales</taxon>
        <taxon>Nocardiaceae</taxon>
        <taxon>Nocardia</taxon>
    </lineage>
</organism>